<protein>
    <recommendedName>
        <fullName evidence="1">KAP NTPase domain-containing protein</fullName>
    </recommendedName>
</protein>
<dbReference type="EMBL" id="JABRWJ010000005">
    <property type="protein sequence ID" value="NRF68670.1"/>
    <property type="molecule type" value="Genomic_DNA"/>
</dbReference>
<organism evidence="2 3">
    <name type="scientific">Pseudaquabacterium terrae</name>
    <dbReference type="NCBI Taxonomy" id="2732868"/>
    <lineage>
        <taxon>Bacteria</taxon>
        <taxon>Pseudomonadati</taxon>
        <taxon>Pseudomonadota</taxon>
        <taxon>Betaproteobacteria</taxon>
        <taxon>Burkholderiales</taxon>
        <taxon>Sphaerotilaceae</taxon>
        <taxon>Pseudaquabacterium</taxon>
    </lineage>
</organism>
<comment type="caution">
    <text evidence="2">The sequence shown here is derived from an EMBL/GenBank/DDBJ whole genome shotgun (WGS) entry which is preliminary data.</text>
</comment>
<reference evidence="2 3" key="1">
    <citation type="submission" date="2020-05" db="EMBL/GenBank/DDBJ databases">
        <title>Aquincola sp. isolate from soil.</title>
        <authorList>
            <person name="Han J."/>
            <person name="Kim D.-U."/>
        </authorList>
    </citation>
    <scope>NUCLEOTIDE SEQUENCE [LARGE SCALE GENOMIC DNA]</scope>
    <source>
        <strain evidence="2 3">S2</strain>
    </source>
</reference>
<sequence>MQQTTTAQPVVWEGDFFQRHRFADFLTEYLRTQSHAPGKSELRPFSLALDAGWGRGKTFFVERWAKDLSTRAPRHPVLLFNAWAADIAADPLVAFMAAFKAKLDEEVQALDLVAATGESVKKMVKGMRRAYLPAGKVLLRGLFEKWSGAGADEFFEALKTGDTDIDQARLEELGEESFKTVGKGLDEFFQKALAEQTDLAKVVAELRSSIEMTLSTLAQQGGVALPMFVFVDELDRCRPPFAIAMLEGIKHLFGVKGVCYVVSTNLAQLAEATRAVYGPGFNGAGYLKRFFDVQCELPAPSPLKFAESLFAASSVMAAAQGRLAHGMPDGGLKDTDWGETAPAAFCWVAEEFGLDFRSQQQMFAVAEASVSALGTQDIHLLWLVILCAIRHANPPFFERLARREMDIEAAWSDLLIVTRPYRRTAYDASSPQGAEAGVTLREVAAQFYANAFKLSKAAARAPTTDFDYPKRWLQHLKKAGPRGDSELRQYFSAVRCAGFISID</sequence>
<proteinExistence type="predicted"/>
<feature type="domain" description="KAP NTPase" evidence="1">
    <location>
        <begin position="42"/>
        <end position="309"/>
    </location>
</feature>
<accession>A0ABX2EJ41</accession>
<gene>
    <name evidence="2" type="ORF">HLB44_16885</name>
</gene>
<dbReference type="Proteomes" id="UP000737171">
    <property type="component" value="Unassembled WGS sequence"/>
</dbReference>
<keyword evidence="3" id="KW-1185">Reference proteome</keyword>
<dbReference type="Pfam" id="PF07693">
    <property type="entry name" value="KAP_NTPase"/>
    <property type="match status" value="1"/>
</dbReference>
<dbReference type="InterPro" id="IPR011646">
    <property type="entry name" value="KAP_P-loop"/>
</dbReference>
<evidence type="ECO:0000313" key="2">
    <source>
        <dbReference type="EMBL" id="NRF68670.1"/>
    </source>
</evidence>
<name>A0ABX2EJ41_9BURK</name>
<evidence type="ECO:0000313" key="3">
    <source>
        <dbReference type="Proteomes" id="UP000737171"/>
    </source>
</evidence>
<evidence type="ECO:0000259" key="1">
    <source>
        <dbReference type="Pfam" id="PF07693"/>
    </source>
</evidence>